<dbReference type="InterPro" id="IPR014784">
    <property type="entry name" value="Cu2_ascorb_mOase-like_C"/>
</dbReference>
<evidence type="ECO:0000256" key="2">
    <source>
        <dbReference type="SAM" id="MobiDB-lite"/>
    </source>
</evidence>
<feature type="region of interest" description="Disordered" evidence="2">
    <location>
        <begin position="299"/>
        <end position="320"/>
    </location>
</feature>
<dbReference type="RefSeq" id="WP_068811957.1">
    <property type="nucleotide sequence ID" value="NZ_BMIY01000006.1"/>
</dbReference>
<dbReference type="SUPFAM" id="SSF49742">
    <property type="entry name" value="PHM/PNGase F"/>
    <property type="match status" value="2"/>
</dbReference>
<dbReference type="AlphaFoldDB" id="A0A917GV83"/>
<accession>A0A917GV83</accession>
<dbReference type="SUPFAM" id="SSF52833">
    <property type="entry name" value="Thioredoxin-like"/>
    <property type="match status" value="1"/>
</dbReference>
<reference evidence="3" key="2">
    <citation type="submission" date="2020-09" db="EMBL/GenBank/DDBJ databases">
        <authorList>
            <person name="Sun Q."/>
            <person name="Zhou Y."/>
        </authorList>
    </citation>
    <scope>NUCLEOTIDE SEQUENCE</scope>
    <source>
        <strain evidence="3">CGMCC 1.15425</strain>
    </source>
</reference>
<keyword evidence="4" id="KW-1185">Reference proteome</keyword>
<name>A0A917GV83_9GAMM</name>
<protein>
    <recommendedName>
        <fullName evidence="5">Cytochrome c domain-containing protein</fullName>
    </recommendedName>
</protein>
<dbReference type="Proteomes" id="UP000627715">
    <property type="component" value="Unassembled WGS sequence"/>
</dbReference>
<sequence>MMLPHSTDHQRTTIVCRPAAIAIHSVFTAVLALCLLFLSPAPLHAEDFGLLDQHGKFHQLSRYSNDNLVLIMPVSMNDPDSLVNAHAMQSLAHEMADQGIVALFLESDAAALHDPETRTQAIADWASAQDLTLPVLIDGSQTAAATLEVEALGEVIGMDPGGLSPYFRGQWDETAVRTAISDILAGRPVRPTFAEPAGPTLTYHYQETFTERGISYVDDIAPLLTERCAFCHIEDGLAPWAMNRYLMVMGWSPMMRETLVTKRMPPGQIDGQVGNWQKSHELSDEELAMLVTWIDQRAPREGEEDPLAEPRPEPPEWEAGEPDLIVDLPAQQIPATGTVDFMVERVPLSLQQDRWLSGIAYNVGEKSVLHSVLVYTIDKANGTNDPVELISPDNSDYFSVFVPGETVDKFSPDTGFLLKADQDLVVKLRYLTSGREELDETRLGLYFRDTPPQRRLRTITLQDEELAIPPNTANHKVVMRSETLSEDVRLESYSPHAHSRGTQMRLYLETPEQGDEDELLINVANFNFNWQLDYRQANENWLPDGSRLRAETIYDNSEANPFNADPDQELSHTYSDQGEMFSHFIRISEARPD</sequence>
<organism evidence="3 4">
    <name type="scientific">Pseudohongiella nitratireducens</name>
    <dbReference type="NCBI Taxonomy" id="1768907"/>
    <lineage>
        <taxon>Bacteria</taxon>
        <taxon>Pseudomonadati</taxon>
        <taxon>Pseudomonadota</taxon>
        <taxon>Gammaproteobacteria</taxon>
        <taxon>Pseudomonadales</taxon>
        <taxon>Pseudohongiellaceae</taxon>
        <taxon>Pseudohongiella</taxon>
    </lineage>
</organism>
<dbReference type="Gene3D" id="3.40.30.10">
    <property type="entry name" value="Glutaredoxin"/>
    <property type="match status" value="1"/>
</dbReference>
<dbReference type="OrthoDB" id="9809746at2"/>
<evidence type="ECO:0000313" key="3">
    <source>
        <dbReference type="EMBL" id="GGG58254.1"/>
    </source>
</evidence>
<dbReference type="GO" id="GO:0016715">
    <property type="term" value="F:oxidoreductase activity, acting on paired donors, with incorporation or reduction of molecular oxygen, reduced ascorbate as one donor, and incorporation of one atom of oxygen"/>
    <property type="evidence" value="ECO:0007669"/>
    <property type="project" value="InterPro"/>
</dbReference>
<reference evidence="3" key="1">
    <citation type="journal article" date="2014" name="Int. J. Syst. Evol. Microbiol.">
        <title>Complete genome sequence of Corynebacterium casei LMG S-19264T (=DSM 44701T), isolated from a smear-ripened cheese.</title>
        <authorList>
            <consortium name="US DOE Joint Genome Institute (JGI-PGF)"/>
            <person name="Walter F."/>
            <person name="Albersmeier A."/>
            <person name="Kalinowski J."/>
            <person name="Ruckert C."/>
        </authorList>
    </citation>
    <scope>NUCLEOTIDE SEQUENCE</scope>
    <source>
        <strain evidence="3">CGMCC 1.15425</strain>
    </source>
</reference>
<evidence type="ECO:0008006" key="5">
    <source>
        <dbReference type="Google" id="ProtNLM"/>
    </source>
</evidence>
<comment type="caution">
    <text evidence="3">The sequence shown here is derived from an EMBL/GenBank/DDBJ whole genome shotgun (WGS) entry which is preliminary data.</text>
</comment>
<dbReference type="Gene3D" id="2.60.120.230">
    <property type="match status" value="1"/>
</dbReference>
<dbReference type="InterPro" id="IPR036249">
    <property type="entry name" value="Thioredoxin-like_sf"/>
</dbReference>
<keyword evidence="1" id="KW-1015">Disulfide bond</keyword>
<gene>
    <name evidence="3" type="ORF">GCM10011403_14500</name>
</gene>
<evidence type="ECO:0000313" key="4">
    <source>
        <dbReference type="Proteomes" id="UP000627715"/>
    </source>
</evidence>
<dbReference type="InterPro" id="IPR008977">
    <property type="entry name" value="PHM/PNGase_F_dom_sf"/>
</dbReference>
<dbReference type="EMBL" id="BMIY01000006">
    <property type="protein sequence ID" value="GGG58254.1"/>
    <property type="molecule type" value="Genomic_DNA"/>
</dbReference>
<evidence type="ECO:0000256" key="1">
    <source>
        <dbReference type="ARBA" id="ARBA00023157"/>
    </source>
</evidence>
<proteinExistence type="predicted"/>